<dbReference type="SMART" id="SM00248">
    <property type="entry name" value="ANK"/>
    <property type="match status" value="2"/>
</dbReference>
<dbReference type="AlphaFoldDB" id="A0ABD2W142"/>
<dbReference type="PROSITE" id="PS50297">
    <property type="entry name" value="ANK_REP_REGION"/>
    <property type="match status" value="1"/>
</dbReference>
<gene>
    <name evidence="4" type="ORF">TKK_018050</name>
</gene>
<proteinExistence type="predicted"/>
<evidence type="ECO:0000256" key="1">
    <source>
        <dbReference type="ARBA" id="ARBA00022737"/>
    </source>
</evidence>
<evidence type="ECO:0000256" key="2">
    <source>
        <dbReference type="ARBA" id="ARBA00023043"/>
    </source>
</evidence>
<dbReference type="Pfam" id="PF13857">
    <property type="entry name" value="Ank_5"/>
    <property type="match status" value="1"/>
</dbReference>
<dbReference type="InterPro" id="IPR002110">
    <property type="entry name" value="Ankyrin_rpt"/>
</dbReference>
<dbReference type="Proteomes" id="UP001627154">
    <property type="component" value="Unassembled WGS sequence"/>
</dbReference>
<dbReference type="InterPro" id="IPR036770">
    <property type="entry name" value="Ankyrin_rpt-contain_sf"/>
</dbReference>
<accession>A0ABD2W142</accession>
<evidence type="ECO:0000256" key="3">
    <source>
        <dbReference type="PROSITE-ProRule" id="PRU00023"/>
    </source>
</evidence>
<reference evidence="4 5" key="1">
    <citation type="journal article" date="2024" name="bioRxiv">
        <title>A reference genome for Trichogramma kaykai: A tiny desert-dwelling parasitoid wasp with competing sex-ratio distorters.</title>
        <authorList>
            <person name="Culotta J."/>
            <person name="Lindsey A.R."/>
        </authorList>
    </citation>
    <scope>NUCLEOTIDE SEQUENCE [LARGE SCALE GENOMIC DNA]</scope>
    <source>
        <strain evidence="4 5">KSX58</strain>
    </source>
</reference>
<dbReference type="EMBL" id="JBJJXI010000146">
    <property type="protein sequence ID" value="KAL3386554.1"/>
    <property type="molecule type" value="Genomic_DNA"/>
</dbReference>
<dbReference type="PANTHER" id="PTHR24171:SF8">
    <property type="entry name" value="BRCA1-ASSOCIATED RING DOMAIN PROTEIN 1"/>
    <property type="match status" value="1"/>
</dbReference>
<dbReference type="Gene3D" id="1.25.40.20">
    <property type="entry name" value="Ankyrin repeat-containing domain"/>
    <property type="match status" value="1"/>
</dbReference>
<dbReference type="PROSITE" id="PS50088">
    <property type="entry name" value="ANK_REPEAT"/>
    <property type="match status" value="1"/>
</dbReference>
<comment type="caution">
    <text evidence="4">The sequence shown here is derived from an EMBL/GenBank/DDBJ whole genome shotgun (WGS) entry which is preliminary data.</text>
</comment>
<dbReference type="SUPFAM" id="SSF48403">
    <property type="entry name" value="Ankyrin repeat"/>
    <property type="match status" value="1"/>
</dbReference>
<keyword evidence="1" id="KW-0677">Repeat</keyword>
<evidence type="ECO:0000313" key="5">
    <source>
        <dbReference type="Proteomes" id="UP001627154"/>
    </source>
</evidence>
<dbReference type="PANTHER" id="PTHR24171">
    <property type="entry name" value="ANKYRIN REPEAT DOMAIN-CONTAINING PROTEIN 39-RELATED"/>
    <property type="match status" value="1"/>
</dbReference>
<name>A0ABD2W142_9HYME</name>
<feature type="repeat" description="ANK" evidence="3">
    <location>
        <begin position="43"/>
        <end position="75"/>
    </location>
</feature>
<organism evidence="4 5">
    <name type="scientific">Trichogramma kaykai</name>
    <dbReference type="NCBI Taxonomy" id="54128"/>
    <lineage>
        <taxon>Eukaryota</taxon>
        <taxon>Metazoa</taxon>
        <taxon>Ecdysozoa</taxon>
        <taxon>Arthropoda</taxon>
        <taxon>Hexapoda</taxon>
        <taxon>Insecta</taxon>
        <taxon>Pterygota</taxon>
        <taxon>Neoptera</taxon>
        <taxon>Endopterygota</taxon>
        <taxon>Hymenoptera</taxon>
        <taxon>Apocrita</taxon>
        <taxon>Proctotrupomorpha</taxon>
        <taxon>Chalcidoidea</taxon>
        <taxon>Trichogrammatidae</taxon>
        <taxon>Trichogramma</taxon>
    </lineage>
</organism>
<keyword evidence="2 3" id="KW-0040">ANK repeat</keyword>
<evidence type="ECO:0000313" key="4">
    <source>
        <dbReference type="EMBL" id="KAL3386554.1"/>
    </source>
</evidence>
<keyword evidence="5" id="KW-1185">Reference proteome</keyword>
<protein>
    <submittedName>
        <fullName evidence="4">Uncharacterized protein</fullName>
    </submittedName>
</protein>
<sequence>MRIICACTCNASRSAALSYKYIYTEMQRRLARTRASTRIRDKKGNTPLHLALPVGRTEIIEYLLGRGADPNLANDEGFTPLHTICNHWGDRHDLTKTFFKILIDCQQ</sequence>